<protein>
    <submittedName>
        <fullName evidence="1">Uncharacterized protein</fullName>
    </submittedName>
</protein>
<dbReference type="RefSeq" id="WP_036753737.1">
    <property type="nucleotide sequence ID" value="NZ_JAGSGC010000004.1"/>
</dbReference>
<gene>
    <name evidence="1" type="ORF">EA58_14040</name>
</gene>
<comment type="caution">
    <text evidence="1">The sequence shown here is derived from an EMBL/GenBank/DDBJ whole genome shotgun (WGS) entry which is preliminary data.</text>
</comment>
<proteinExistence type="predicted"/>
<accession>A0A066RP27</accession>
<dbReference type="Proteomes" id="UP000027192">
    <property type="component" value="Unassembled WGS sequence"/>
</dbReference>
<evidence type="ECO:0000313" key="1">
    <source>
        <dbReference type="EMBL" id="KDM90876.1"/>
    </source>
</evidence>
<organism evidence="1 2">
    <name type="scientific">Photobacterium galatheae</name>
    <dbReference type="NCBI Taxonomy" id="1654360"/>
    <lineage>
        <taxon>Bacteria</taxon>
        <taxon>Pseudomonadati</taxon>
        <taxon>Pseudomonadota</taxon>
        <taxon>Gammaproteobacteria</taxon>
        <taxon>Vibrionales</taxon>
        <taxon>Vibrionaceae</taxon>
        <taxon>Photobacterium</taxon>
    </lineage>
</organism>
<sequence length="153" mass="17773">MTRFQLLSSKEAYSRRLIDYPSQIKDGFSECLTQCLATYDISDRQKIGALSLLCDIVATSIESNLLCAIFNLEATIEEDYGFERHCGESLRYLHYPEYITKSILHAIRVFKYAYHNEFEHADGNWIDDLIIEELADNIAYHIEILTLRHTKEA</sequence>
<keyword evidence="2" id="KW-1185">Reference proteome</keyword>
<dbReference type="STRING" id="1654360.EA58_14040"/>
<reference evidence="1 2" key="1">
    <citation type="submission" date="2014-04" db="EMBL/GenBank/DDBJ databases">
        <title>Draft genome sequence of Photobacterium halotolerans S2753: a solonamide, ngercheumicin and holomycin producer.</title>
        <authorList>
            <person name="Machado H.R."/>
            <person name="Gram L."/>
        </authorList>
    </citation>
    <scope>NUCLEOTIDE SEQUENCE [LARGE SCALE GENOMIC DNA]</scope>
    <source>
        <strain evidence="1 2">S2753</strain>
    </source>
</reference>
<dbReference type="AlphaFoldDB" id="A0A066RP27"/>
<name>A0A066RP27_9GAMM</name>
<dbReference type="EMBL" id="JMIB01000027">
    <property type="protein sequence ID" value="KDM90876.1"/>
    <property type="molecule type" value="Genomic_DNA"/>
</dbReference>
<evidence type="ECO:0000313" key="2">
    <source>
        <dbReference type="Proteomes" id="UP000027192"/>
    </source>
</evidence>